<evidence type="ECO:0000256" key="5">
    <source>
        <dbReference type="HAMAP-Rule" id="MF_00189"/>
    </source>
</evidence>
<dbReference type="GO" id="GO:0005886">
    <property type="term" value="C:plasma membrane"/>
    <property type="evidence" value="ECO:0007669"/>
    <property type="project" value="UniProtKB-SubCell"/>
</dbReference>
<keyword evidence="3 5" id="KW-1133">Transmembrane helix</keyword>
<proteinExistence type="inferred from homology"/>
<keyword evidence="5" id="KW-0997">Cell inner membrane</keyword>
<dbReference type="OrthoDB" id="9788219at2"/>
<feature type="transmembrane region" description="Helical" evidence="5">
    <location>
        <begin position="51"/>
        <end position="71"/>
    </location>
</feature>
<comment type="function">
    <text evidence="5">Plays a role in cell envelope biogenesis, maintenance of cell envelope integrity and membrane homeostasis.</text>
</comment>
<keyword evidence="4 5" id="KW-0472">Membrane</keyword>
<evidence type="ECO:0000256" key="1">
    <source>
        <dbReference type="ARBA" id="ARBA00022475"/>
    </source>
</evidence>
<dbReference type="Pfam" id="PF04279">
    <property type="entry name" value="IspA"/>
    <property type="match status" value="1"/>
</dbReference>
<dbReference type="KEGG" id="upv:EJN92_00255"/>
<feature type="transmembrane region" description="Helical" evidence="5">
    <location>
        <begin position="78"/>
        <end position="97"/>
    </location>
</feature>
<evidence type="ECO:0000256" key="2">
    <source>
        <dbReference type="ARBA" id="ARBA00022692"/>
    </source>
</evidence>
<evidence type="ECO:0000313" key="6">
    <source>
        <dbReference type="EMBL" id="AZP10598.1"/>
    </source>
</evidence>
<dbReference type="AlphaFoldDB" id="A0A3Q9BMR5"/>
<reference evidence="6 7" key="1">
    <citation type="journal article" date="2011" name="Int. J. Syst. Evol. Microbiol.">
        <title>Description of Undibacterium oligocarboniphilum sp. nov., isolated from purified water, and Undibacterium pigrum strain CCUG 49012 as the type strain of Undibacterium parvum sp. nov., and emended descriptions of the genus Undibacterium and the species Undibacterium pigrum.</title>
        <authorList>
            <person name="Eder W."/>
            <person name="Wanner G."/>
            <person name="Ludwig W."/>
            <person name="Busse H.J."/>
            <person name="Ziemke-Kageler F."/>
            <person name="Lang E."/>
        </authorList>
    </citation>
    <scope>NUCLEOTIDE SEQUENCE [LARGE SCALE GENOMIC DNA]</scope>
    <source>
        <strain evidence="6 7">DSM 23061</strain>
    </source>
</reference>
<dbReference type="RefSeq" id="WP_126125997.1">
    <property type="nucleotide sequence ID" value="NZ_CP034464.1"/>
</dbReference>
<comment type="similarity">
    <text evidence="5">Belongs to the YciB family.</text>
</comment>
<dbReference type="InterPro" id="IPR006008">
    <property type="entry name" value="YciB"/>
</dbReference>
<dbReference type="NCBIfam" id="NF001325">
    <property type="entry name" value="PRK00259.1-3"/>
    <property type="match status" value="1"/>
</dbReference>
<evidence type="ECO:0000256" key="4">
    <source>
        <dbReference type="ARBA" id="ARBA00023136"/>
    </source>
</evidence>
<evidence type="ECO:0000256" key="3">
    <source>
        <dbReference type="ARBA" id="ARBA00022989"/>
    </source>
</evidence>
<keyword evidence="7" id="KW-1185">Reference proteome</keyword>
<accession>A0A3Q9BMR5</accession>
<keyword evidence="2 5" id="KW-0812">Transmembrane</keyword>
<gene>
    <name evidence="5" type="primary">yciB</name>
    <name evidence="6" type="ORF">EJN92_00255</name>
</gene>
<protein>
    <recommendedName>
        <fullName evidence="5">Inner membrane-spanning protein YciB</fullName>
    </recommendedName>
</protein>
<name>A0A3Q9BMR5_9BURK</name>
<dbReference type="PANTHER" id="PTHR36917:SF1">
    <property type="entry name" value="INNER MEMBRANE-SPANNING PROTEIN YCIB"/>
    <property type="match status" value="1"/>
</dbReference>
<feature type="transmembrane region" description="Helical" evidence="5">
    <location>
        <begin position="145"/>
        <end position="168"/>
    </location>
</feature>
<evidence type="ECO:0000313" key="7">
    <source>
        <dbReference type="Proteomes" id="UP000275663"/>
    </source>
</evidence>
<dbReference type="PANTHER" id="PTHR36917">
    <property type="entry name" value="INTRACELLULAR SEPTATION PROTEIN A-RELATED"/>
    <property type="match status" value="1"/>
</dbReference>
<comment type="caution">
    <text evidence="5">Lacks conserved residue(s) required for the propagation of feature annotation.</text>
</comment>
<dbReference type="EMBL" id="CP034464">
    <property type="protein sequence ID" value="AZP10598.1"/>
    <property type="molecule type" value="Genomic_DNA"/>
</dbReference>
<sequence>MKFLFDVFPVILFFITYKWGESHSELAQQLATQFLGSFVSGGAPNAEQSPILLATAVTIIASITQISFLLLKKKKVDAMLWISFIIISVFGSATIYFHSETFIKWKPTVIYACYASSFLIGQFIFKKNLLKAAMGSQLSMPDPIWAKLSLMWVLYFVVMALVNLYVAFNFPTSTWVSYKLYSIATLPAFIVVQSIFLSKYIEEPV</sequence>
<dbReference type="HAMAP" id="MF_00189">
    <property type="entry name" value="YciB"/>
    <property type="match status" value="1"/>
</dbReference>
<keyword evidence="1 5" id="KW-1003">Cell membrane</keyword>
<dbReference type="Proteomes" id="UP000275663">
    <property type="component" value="Chromosome"/>
</dbReference>
<comment type="subcellular location">
    <subcellularLocation>
        <location evidence="5">Cell inner membrane</location>
        <topology evidence="5">Multi-pass membrane protein</topology>
    </subcellularLocation>
</comment>
<organism evidence="6 7">
    <name type="scientific">Undibacterium parvum</name>
    <dbReference type="NCBI Taxonomy" id="401471"/>
    <lineage>
        <taxon>Bacteria</taxon>
        <taxon>Pseudomonadati</taxon>
        <taxon>Pseudomonadota</taxon>
        <taxon>Betaproteobacteria</taxon>
        <taxon>Burkholderiales</taxon>
        <taxon>Oxalobacteraceae</taxon>
        <taxon>Undibacterium</taxon>
    </lineage>
</organism>
<feature type="transmembrane region" description="Helical" evidence="5">
    <location>
        <begin position="180"/>
        <end position="201"/>
    </location>
</feature>